<evidence type="ECO:0000313" key="2">
    <source>
        <dbReference type="EMBL" id="CAD27662.1"/>
    </source>
</evidence>
<dbReference type="Gene3D" id="1.10.3540.10">
    <property type="entry name" value="uncharacterized protein from magnetospirillum magneticum domain"/>
    <property type="match status" value="1"/>
</dbReference>
<dbReference type="InterPro" id="IPR023137">
    <property type="entry name" value="BrxA_sf"/>
</dbReference>
<name>Q8RIV3_PRORE</name>
<reference evidence="2" key="5">
    <citation type="submission" date="2002-03" db="EMBL/GenBank/DDBJ databases">
        <authorList>
            <person name="Mac Mahon C."/>
        </authorList>
    </citation>
    <scope>NUCLEOTIDE SEQUENCE</scope>
</reference>
<dbReference type="InterPro" id="IPR014948">
    <property type="entry name" value="BrxA"/>
</dbReference>
<dbReference type="Pfam" id="PF08849">
    <property type="entry name" value="BrxA"/>
    <property type="match status" value="1"/>
</dbReference>
<proteinExistence type="predicted"/>
<accession>Q8RIV3</accession>
<evidence type="ECO:0000313" key="1">
    <source>
        <dbReference type="EMBL" id="AAM08040.1"/>
    </source>
</evidence>
<reference evidence="2" key="1">
    <citation type="submission" date="2001-04" db="EMBL/GenBank/DDBJ databases">
        <title>Sequence analysis of the determinant of the UV sensitising function associated with the conjugative transposon-like element CTnR391.</title>
        <authorList>
            <person name="Pembroke J.T."/>
            <person name="Mac Mahon C."/>
        </authorList>
    </citation>
    <scope>NUCLEOTIDE SEQUENCE</scope>
</reference>
<sequence length="210" mass="23911">MGSCAAPSAKGDDKFITTDYLQQCRLLITESRIIAESLLKKLPEDEWKSLIVEQNVLQKKSGQTAIRYARTIRWRIEGLGDEFMTDLLTASERAYVQMLMMSLLIHSPVVADFMRHTLAEARRTYKPALTADAWSEFYDTRVRAYAELGGFSDSTVKKMGNNAIKALVDSGYLSDSRTKKIQPVYLMPEVKDWLVRLGREDLIEVMECTI</sequence>
<organism evidence="1">
    <name type="scientific">Providencia rettgeri</name>
    <dbReference type="NCBI Taxonomy" id="587"/>
    <lineage>
        <taxon>Bacteria</taxon>
        <taxon>Pseudomonadati</taxon>
        <taxon>Pseudomonadota</taxon>
        <taxon>Gammaproteobacteria</taxon>
        <taxon>Enterobacterales</taxon>
        <taxon>Morganellaceae</taxon>
        <taxon>Providencia</taxon>
    </lineage>
</organism>
<reference evidence="1" key="3">
    <citation type="journal article" date="2002" name="J. Bacteriol.">
        <title>R391: a conjugative integrating mosaic comprised of phage, plasmid, and transposon elements.</title>
        <authorList>
            <person name="Boeltner D."/>
            <person name="MacMahon C."/>
            <person name="Pembroke J.T."/>
            <person name="Strike P."/>
            <person name="Osborn A.M."/>
        </authorList>
    </citation>
    <scope>NUCLEOTIDE SEQUENCE</scope>
</reference>
<reference evidence="1" key="4">
    <citation type="submission" date="2002-03" db="EMBL/GenBank/DDBJ databases">
        <authorList>
            <person name="Boeltner D."/>
            <person name="MacMahon C."/>
            <person name="Pembroke J.T."/>
            <person name="Strike P."/>
            <person name="Osborn A.M."/>
        </authorList>
    </citation>
    <scope>NUCLEOTIDE SEQUENCE</scope>
</reference>
<dbReference type="EMBL" id="AJ312902">
    <property type="protein sequence ID" value="CAD27662.1"/>
    <property type="molecule type" value="Genomic_DNA"/>
</dbReference>
<dbReference type="AlphaFoldDB" id="Q8RIV3"/>
<evidence type="ECO:0008006" key="3">
    <source>
        <dbReference type="Google" id="ProtNLM"/>
    </source>
</evidence>
<dbReference type="EMBL" id="AY090559">
    <property type="protein sequence ID" value="AAM08040.1"/>
    <property type="molecule type" value="Genomic_DNA"/>
</dbReference>
<protein>
    <recommendedName>
        <fullName evidence="3">DUF1819 family protein</fullName>
    </recommendedName>
</protein>
<reference evidence="1" key="2">
    <citation type="journal article" date="2002" name="Cell. Mol. Life Sci.">
        <title>The role of conjugative transposons in the Enterobacteriaceae.</title>
        <authorList>
            <person name="Pembroke J.T."/>
            <person name="MacMahon C."/>
            <person name="McGrath B."/>
        </authorList>
    </citation>
    <scope>NUCLEOTIDE SEQUENCE</scope>
</reference>